<feature type="domain" description="BIG2" evidence="2">
    <location>
        <begin position="741"/>
        <end position="822"/>
    </location>
</feature>
<feature type="domain" description="BIG2" evidence="2">
    <location>
        <begin position="388"/>
        <end position="469"/>
    </location>
</feature>
<feature type="chain" id="PRO_5045317806" description="BIG2 domain-containing protein" evidence="1">
    <location>
        <begin position="26"/>
        <end position="824"/>
    </location>
</feature>
<dbReference type="PROSITE" id="PS51257">
    <property type="entry name" value="PROKAR_LIPOPROTEIN"/>
    <property type="match status" value="1"/>
</dbReference>
<accession>A0ABN6N7J5</accession>
<name>A0ABN6N7J5_9BACT</name>
<dbReference type="EMBL" id="AP025592">
    <property type="protein sequence ID" value="BDG09132.1"/>
    <property type="molecule type" value="Genomic_DNA"/>
</dbReference>
<evidence type="ECO:0000313" key="3">
    <source>
        <dbReference type="EMBL" id="BDG09132.1"/>
    </source>
</evidence>
<feature type="domain" description="BIG2" evidence="2">
    <location>
        <begin position="651"/>
        <end position="736"/>
    </location>
</feature>
<evidence type="ECO:0000313" key="4">
    <source>
        <dbReference type="Proteomes" id="UP001162734"/>
    </source>
</evidence>
<keyword evidence="1" id="KW-0732">Signal</keyword>
<proteinExistence type="predicted"/>
<evidence type="ECO:0000259" key="2">
    <source>
        <dbReference type="SMART" id="SM00635"/>
    </source>
</evidence>
<dbReference type="Pfam" id="PF02368">
    <property type="entry name" value="Big_2"/>
    <property type="match status" value="5"/>
</dbReference>
<dbReference type="SUPFAM" id="SSF49373">
    <property type="entry name" value="Invasin/intimin cell-adhesion fragments"/>
    <property type="match status" value="6"/>
</dbReference>
<feature type="domain" description="BIG2" evidence="2">
    <location>
        <begin position="303"/>
        <end position="383"/>
    </location>
</feature>
<dbReference type="RefSeq" id="WP_248340809.1">
    <property type="nucleotide sequence ID" value="NZ_AP025592.1"/>
</dbReference>
<feature type="domain" description="BIG2" evidence="2">
    <location>
        <begin position="561"/>
        <end position="646"/>
    </location>
</feature>
<feature type="domain" description="BIG2" evidence="2">
    <location>
        <begin position="46"/>
        <end position="127"/>
    </location>
</feature>
<evidence type="ECO:0000256" key="1">
    <source>
        <dbReference type="SAM" id="SignalP"/>
    </source>
</evidence>
<dbReference type="Proteomes" id="UP001162734">
    <property type="component" value="Chromosome"/>
</dbReference>
<dbReference type="InterPro" id="IPR008964">
    <property type="entry name" value="Invasin/intimin_cell_adhesion"/>
</dbReference>
<dbReference type="Gene3D" id="2.60.40.1080">
    <property type="match status" value="9"/>
</dbReference>
<sequence>MTVARRLTLATVSSWLVALTALTLAGCGSKSSPGQACTGAGCSAPTVASITLSPASATQPAGVAQAYTALARFSDGSTADVSSTATWSSSDEGVASIVTAGSARGIKAGAVRVIATLQGVSGQAQLVVAEPVVTQLAVSCAPARLAAGTSSSCGALATLSNGSRVNVTSLSSWISNVPSVATISGGTLRAVAAGTTTVQASYRGRTSTTNVTVTDAALTGLSIAPVGPLSMPTGFQQPLVLSGAFSDGSVQDVTGVAGWSSTAPAVVGVDQGLLTAVAPGAATVTAAVAGKTAAVDVTVTAAAATQLSLSCPTQPIAKGTTGACAAVLLFTDGSKLDVTTSAGWSSSDPAVAAVAAGAVTGKSVGAATIHVAAAGLEASAPVTVSEAILVAVSVEPELQTVPAGVDVAYTATGVFSDQSKQDLTAQATWTTGDPDVASISPAGLLTAVAAGSTSVTASVGTVSGATSLTVIAATLQSLDVFASEVTLAKGTTVTLQAQGTFSDGSTQDVTAQVAWSSGPAVTVAVVNGVAVATGAAVGSADVTASLGGASDFVTLTVTSASLVSIAVTPSPISIPVGIQQPLVATGTFTDGSTQDLTQQAAWSSSDAALAAVSNAAGSEGVVTGLAQGSATVTATALGLSGSVAVTVSPAVIRSLAISPAAVSVAAGYQLQLRATAGFSDGSTRDVTTQAAWSSSNTAVAVVATSGASAGLLSGVAPGTATVTASYGGKAATAPVTVGSARLVSYAVTPNPFSVAVRGKLQLRAVGTFSDGSTGDITRQCVWSSSAKSIAWVSKSGVVTGVKAGNVTVTAKKSGARQQASGTVR</sequence>
<feature type="signal peptide" evidence="1">
    <location>
        <begin position="1"/>
        <end position="25"/>
    </location>
</feature>
<organism evidence="3 4">
    <name type="scientific">Anaeromyxobacter paludicola</name>
    <dbReference type="NCBI Taxonomy" id="2918171"/>
    <lineage>
        <taxon>Bacteria</taxon>
        <taxon>Pseudomonadati</taxon>
        <taxon>Myxococcota</taxon>
        <taxon>Myxococcia</taxon>
        <taxon>Myxococcales</taxon>
        <taxon>Cystobacterineae</taxon>
        <taxon>Anaeromyxobacteraceae</taxon>
        <taxon>Anaeromyxobacter</taxon>
    </lineage>
</organism>
<dbReference type="InterPro" id="IPR003343">
    <property type="entry name" value="Big_2"/>
</dbReference>
<feature type="domain" description="BIG2" evidence="2">
    <location>
        <begin position="474"/>
        <end position="556"/>
    </location>
</feature>
<feature type="domain" description="BIG2" evidence="2">
    <location>
        <begin position="132"/>
        <end position="212"/>
    </location>
</feature>
<protein>
    <recommendedName>
        <fullName evidence="2">BIG2 domain-containing protein</fullName>
    </recommendedName>
</protein>
<reference evidence="4" key="1">
    <citation type="journal article" date="2022" name="Int. J. Syst. Evol. Microbiol.">
        <title>Anaeromyxobacter oryzae sp. nov., Anaeromyxobacter diazotrophicus sp. nov. and Anaeromyxobacter paludicola sp. nov., isolated from paddy soils.</title>
        <authorList>
            <person name="Itoh H."/>
            <person name="Xu Z."/>
            <person name="Mise K."/>
            <person name="Masuda Y."/>
            <person name="Ushijima N."/>
            <person name="Hayakawa C."/>
            <person name="Shiratori Y."/>
            <person name="Senoo K."/>
        </authorList>
    </citation>
    <scope>NUCLEOTIDE SEQUENCE [LARGE SCALE GENOMIC DNA]</scope>
    <source>
        <strain evidence="4">Red630</strain>
    </source>
</reference>
<dbReference type="SMART" id="SM00635">
    <property type="entry name" value="BID_2"/>
    <property type="match status" value="9"/>
</dbReference>
<keyword evidence="4" id="KW-1185">Reference proteome</keyword>
<gene>
    <name evidence="3" type="ORF">AMPC_22450</name>
</gene>
<feature type="domain" description="BIG2" evidence="2">
    <location>
        <begin position="217"/>
        <end position="298"/>
    </location>
</feature>